<dbReference type="Proteomes" id="UP001165121">
    <property type="component" value="Unassembled WGS sequence"/>
</dbReference>
<sequence>MYTPSFLQTEHFKFAPPPSPFRLASMEVRAHATQKRRKHSSTSEGSDYQDVSDDSWPEGSNCWMSRSDASIQFETLSTVSNTGSSVTHVDGSGGSLSHASGHPASLVRAVAPALEQTQFDSWESFHEYLVKYVAQSYQINASARLVHGGVEDPGFAVFITDTTLEHNHTRGSVNYEQYASVRTSLTLQVTEAVNELRKAGAKKKNIHDYILEHTDRKKCSFATYIISFASLKTETTLYSIAQND</sequence>
<name>A0A9W7D638_9STRA</name>
<gene>
    <name evidence="2" type="ORF">Pfra01_002592800</name>
</gene>
<protein>
    <submittedName>
        <fullName evidence="2">Unnamed protein product</fullName>
    </submittedName>
</protein>
<dbReference type="AlphaFoldDB" id="A0A9W7D638"/>
<evidence type="ECO:0000313" key="2">
    <source>
        <dbReference type="EMBL" id="GMF59824.1"/>
    </source>
</evidence>
<keyword evidence="3" id="KW-1185">Reference proteome</keyword>
<comment type="caution">
    <text evidence="2">The sequence shown here is derived from an EMBL/GenBank/DDBJ whole genome shotgun (WGS) entry which is preliminary data.</text>
</comment>
<evidence type="ECO:0000256" key="1">
    <source>
        <dbReference type="SAM" id="MobiDB-lite"/>
    </source>
</evidence>
<feature type="region of interest" description="Disordered" evidence="1">
    <location>
        <begin position="29"/>
        <end position="54"/>
    </location>
</feature>
<reference evidence="2" key="1">
    <citation type="submission" date="2023-04" db="EMBL/GenBank/DDBJ databases">
        <title>Phytophthora fragariaefolia NBRC 109709.</title>
        <authorList>
            <person name="Ichikawa N."/>
            <person name="Sato H."/>
            <person name="Tonouchi N."/>
        </authorList>
    </citation>
    <scope>NUCLEOTIDE SEQUENCE</scope>
    <source>
        <strain evidence="2">NBRC 109709</strain>
    </source>
</reference>
<proteinExistence type="predicted"/>
<evidence type="ECO:0000313" key="3">
    <source>
        <dbReference type="Proteomes" id="UP001165121"/>
    </source>
</evidence>
<dbReference type="EMBL" id="BSXT01005126">
    <property type="protein sequence ID" value="GMF59824.1"/>
    <property type="molecule type" value="Genomic_DNA"/>
</dbReference>
<organism evidence="2 3">
    <name type="scientific">Phytophthora fragariaefolia</name>
    <dbReference type="NCBI Taxonomy" id="1490495"/>
    <lineage>
        <taxon>Eukaryota</taxon>
        <taxon>Sar</taxon>
        <taxon>Stramenopiles</taxon>
        <taxon>Oomycota</taxon>
        <taxon>Peronosporomycetes</taxon>
        <taxon>Peronosporales</taxon>
        <taxon>Peronosporaceae</taxon>
        <taxon>Phytophthora</taxon>
    </lineage>
</organism>
<accession>A0A9W7D638</accession>